<evidence type="ECO:0000313" key="2">
    <source>
        <dbReference type="Proteomes" id="UP000235828"/>
    </source>
</evidence>
<keyword evidence="2" id="KW-1185">Reference proteome</keyword>
<gene>
    <name evidence="1" type="ORF">VTAP4600_A3607</name>
</gene>
<dbReference type="KEGG" id="vta:A3607"/>
<organism evidence="1 2">
    <name type="scientific">Vibrio tapetis subsp. tapetis</name>
    <dbReference type="NCBI Taxonomy" id="1671868"/>
    <lineage>
        <taxon>Bacteria</taxon>
        <taxon>Pseudomonadati</taxon>
        <taxon>Pseudomonadota</taxon>
        <taxon>Gammaproteobacteria</taxon>
        <taxon>Vibrionales</taxon>
        <taxon>Vibrionaceae</taxon>
        <taxon>Vibrio</taxon>
    </lineage>
</organism>
<reference evidence="1 2" key="1">
    <citation type="submission" date="2017-10" db="EMBL/GenBank/DDBJ databases">
        <authorList>
            <person name="Banno H."/>
            <person name="Chua N.-H."/>
        </authorList>
    </citation>
    <scope>NUCLEOTIDE SEQUENCE [LARGE SCALE GENOMIC DNA]</scope>
    <source>
        <strain evidence="1">Vibrio tapetis CECT4600</strain>
    </source>
</reference>
<dbReference type="Proteomes" id="UP000235828">
    <property type="component" value="Chromosome A"/>
</dbReference>
<name>A0A2N8ZI16_9VIBR</name>
<evidence type="ECO:0000313" key="1">
    <source>
        <dbReference type="EMBL" id="SON51554.1"/>
    </source>
</evidence>
<protein>
    <submittedName>
        <fullName evidence="1">Uncharacterized protein</fullName>
    </submittedName>
</protein>
<accession>A0A2N8ZI16</accession>
<sequence>MDARGLLMSSICSPDGLHIPKRVCAFTRNKLKESKSKKKGSLTRASAVPGPVLIGRFLFMGKA</sequence>
<dbReference type="AlphaFoldDB" id="A0A2N8ZI16"/>
<dbReference type="EMBL" id="LT960611">
    <property type="protein sequence ID" value="SON51554.1"/>
    <property type="molecule type" value="Genomic_DNA"/>
</dbReference>
<proteinExistence type="predicted"/>